<comment type="caution">
    <text evidence="3">The sequence shown here is derived from an EMBL/GenBank/DDBJ whole genome shotgun (WGS) entry which is preliminary data.</text>
</comment>
<evidence type="ECO:0000313" key="4">
    <source>
        <dbReference type="Proteomes" id="UP000243688"/>
    </source>
</evidence>
<feature type="coiled-coil region" evidence="1">
    <location>
        <begin position="199"/>
        <end position="226"/>
    </location>
</feature>
<organism evidence="3 4">
    <name type="scientific">Candidatus Reconcilbacillus cellulovorans</name>
    <dbReference type="NCBI Taxonomy" id="1906605"/>
    <lineage>
        <taxon>Bacteria</taxon>
        <taxon>Bacillati</taxon>
        <taxon>Bacillota</taxon>
        <taxon>Bacilli</taxon>
        <taxon>Bacillales</taxon>
        <taxon>Paenibacillaceae</taxon>
        <taxon>Candidatus Reconcilbacillus</taxon>
    </lineage>
</organism>
<dbReference type="SUPFAM" id="SSF47819">
    <property type="entry name" value="HRDC-like"/>
    <property type="match status" value="1"/>
</dbReference>
<dbReference type="SMART" id="SM00341">
    <property type="entry name" value="HRDC"/>
    <property type="match status" value="1"/>
</dbReference>
<reference evidence="3 4" key="1">
    <citation type="submission" date="2016-12" db="EMBL/GenBank/DDBJ databases">
        <title>Candidatus Reconcilibacillus cellulovorans genome.</title>
        <authorList>
            <person name="Kolinko S."/>
            <person name="Wu Y.-W."/>
            <person name="Tachea F."/>
            <person name="Denzel E."/>
            <person name="Hiras J."/>
            <person name="Baecker N."/>
            <person name="Chan L.J."/>
            <person name="Eichorst S.A."/>
            <person name="Frey D."/>
            <person name="Adams P.D."/>
            <person name="Pray T."/>
            <person name="Tanjore D."/>
            <person name="Petzold C.J."/>
            <person name="Gladden J.M."/>
            <person name="Simmons B.A."/>
            <person name="Singer S.W."/>
        </authorList>
    </citation>
    <scope>NUCLEOTIDE SEQUENCE [LARGE SCALE GENOMIC DNA]</scope>
    <source>
        <strain evidence="3">JTherm</strain>
    </source>
</reference>
<name>A0A2A6E2X5_9BACL</name>
<dbReference type="Proteomes" id="UP000243688">
    <property type="component" value="Unassembled WGS sequence"/>
</dbReference>
<dbReference type="Pfam" id="PF00570">
    <property type="entry name" value="HRDC"/>
    <property type="match status" value="1"/>
</dbReference>
<proteinExistence type="predicted"/>
<dbReference type="EMBL" id="MOXJ01000002">
    <property type="protein sequence ID" value="PDO11480.1"/>
    <property type="molecule type" value="Genomic_DNA"/>
</dbReference>
<keyword evidence="1" id="KW-0175">Coiled coil</keyword>
<accession>A0A2A6E2X5</accession>
<evidence type="ECO:0000313" key="3">
    <source>
        <dbReference type="EMBL" id="PDO11480.1"/>
    </source>
</evidence>
<sequence>MELLFCTTYRKPEETGTDATVRLEVRKKDGRWEARWSGGSPEMDGLSPDIYKGDSSEELAESLRGWMRAMRSRGFVSATEEWFGRRSGPNRREAVLLSYAARHSNESCLRLLKAWRRGRAAQERKPAFMVATNGMLEAAAAFLPQTEDELGQLPGFSARKVREYGKEVLEITSQFRRQTDFPLDWVERLVDEGEVQAFLDERRRKAEEARSRREALRESILEAAEAGLRLEKEEEAFERFGVPLRRLLEAMEAMEREGFRVYPLVERLAEAVPEPERRRILETMEACGDRYLKPILESVYSAAELKGRPLGEWYDRLRLLRFIRRYKKDT</sequence>
<dbReference type="InterPro" id="IPR010997">
    <property type="entry name" value="HRDC-like_sf"/>
</dbReference>
<dbReference type="Gene3D" id="1.10.150.80">
    <property type="entry name" value="HRDC domain"/>
    <property type="match status" value="1"/>
</dbReference>
<dbReference type="GO" id="GO:0000166">
    <property type="term" value="F:nucleotide binding"/>
    <property type="evidence" value="ECO:0007669"/>
    <property type="project" value="InterPro"/>
</dbReference>
<feature type="domain" description="HRDC" evidence="2">
    <location>
        <begin position="102"/>
        <end position="182"/>
    </location>
</feature>
<dbReference type="GO" id="GO:0003676">
    <property type="term" value="F:nucleic acid binding"/>
    <property type="evidence" value="ECO:0007669"/>
    <property type="project" value="InterPro"/>
</dbReference>
<dbReference type="InterPro" id="IPR002121">
    <property type="entry name" value="HRDC_dom"/>
</dbReference>
<dbReference type="PROSITE" id="PS50967">
    <property type="entry name" value="HRDC"/>
    <property type="match status" value="1"/>
</dbReference>
<gene>
    <name evidence="3" type="ORF">BLM47_01715</name>
</gene>
<evidence type="ECO:0000256" key="1">
    <source>
        <dbReference type="SAM" id="Coils"/>
    </source>
</evidence>
<dbReference type="AlphaFoldDB" id="A0A2A6E2X5"/>
<dbReference type="InterPro" id="IPR044876">
    <property type="entry name" value="HRDC_dom_sf"/>
</dbReference>
<evidence type="ECO:0000259" key="2">
    <source>
        <dbReference type="PROSITE" id="PS50967"/>
    </source>
</evidence>
<protein>
    <recommendedName>
        <fullName evidence="2">HRDC domain-containing protein</fullName>
    </recommendedName>
</protein>